<dbReference type="PANTHER" id="PTHR43768:SF3">
    <property type="entry name" value="TREHALOSE 6-PHOSPHATE PHOSPHATASE"/>
    <property type="match status" value="1"/>
</dbReference>
<evidence type="ECO:0000313" key="5">
    <source>
        <dbReference type="EMBL" id="MCX2523366.1"/>
    </source>
</evidence>
<dbReference type="InterPro" id="IPR023214">
    <property type="entry name" value="HAD_sf"/>
</dbReference>
<organism evidence="5 6">
    <name type="scientific">Larsenimonas rhizosphaerae</name>
    <dbReference type="NCBI Taxonomy" id="2944682"/>
    <lineage>
        <taxon>Bacteria</taxon>
        <taxon>Pseudomonadati</taxon>
        <taxon>Pseudomonadota</taxon>
        <taxon>Gammaproteobacteria</taxon>
        <taxon>Oceanospirillales</taxon>
        <taxon>Halomonadaceae</taxon>
        <taxon>Larsenimonas</taxon>
    </lineage>
</organism>
<sequence length="253" mass="27946">MSAPERLSPPPLSPDRHWALFLDVDGTLTPLMDRPEDVRLTEDVISLIERLDQRLQGALAVVSGRAIDNLTPLLSPLDIAMAGQHGAERRDQYGYHQADVPESLIDHVRDALHEFAEQHDGISIEHKGGSLALHYRNAPDLYDRAREYIDNLLAGCDKQMTAHEGKCVIELRTSSDHKGDAIRAFMEKPPFAGRIPVFLGDDVTDEDGFGTVTELDGLTIKVGDGPTCATYWLEGPEQVAQWLSDSLDSLKEA</sequence>
<name>A0AA41ZEY2_9GAMM</name>
<comment type="cofactor">
    <cofactor evidence="4">
        <name>Mg(2+)</name>
        <dbReference type="ChEBI" id="CHEBI:18420"/>
    </cofactor>
</comment>
<dbReference type="InterPro" id="IPR003337">
    <property type="entry name" value="Trehalose_PPase"/>
</dbReference>
<comment type="catalytic activity">
    <reaction evidence="4">
        <text>alpha,alpha-trehalose 6-phosphate + H2O = alpha,alpha-trehalose + phosphate</text>
        <dbReference type="Rhea" id="RHEA:23420"/>
        <dbReference type="ChEBI" id="CHEBI:15377"/>
        <dbReference type="ChEBI" id="CHEBI:16551"/>
        <dbReference type="ChEBI" id="CHEBI:43474"/>
        <dbReference type="ChEBI" id="CHEBI:58429"/>
        <dbReference type="EC" id="3.1.3.12"/>
    </reaction>
</comment>
<comment type="pathway">
    <text evidence="1 4">Glycan biosynthesis; trehalose biosynthesis.</text>
</comment>
<dbReference type="Pfam" id="PF02358">
    <property type="entry name" value="Trehalose_PPase"/>
    <property type="match status" value="1"/>
</dbReference>
<reference evidence="5" key="1">
    <citation type="submission" date="2022-11" db="EMBL/GenBank/DDBJ databases">
        <title>Larsenimonas rhizosphaerae sp. nov., isolated from a tidal mudflat.</title>
        <authorList>
            <person name="Lee S.D."/>
            <person name="Kim I.S."/>
        </authorList>
    </citation>
    <scope>NUCLEOTIDE SEQUENCE</scope>
    <source>
        <strain evidence="5">GH2-1</strain>
    </source>
</reference>
<dbReference type="AlphaFoldDB" id="A0AA41ZEY2"/>
<dbReference type="EMBL" id="JAPIVE010000001">
    <property type="protein sequence ID" value="MCX2523366.1"/>
    <property type="molecule type" value="Genomic_DNA"/>
</dbReference>
<dbReference type="GO" id="GO:0005992">
    <property type="term" value="P:trehalose biosynthetic process"/>
    <property type="evidence" value="ECO:0007669"/>
    <property type="project" value="InterPro"/>
</dbReference>
<dbReference type="NCBIfam" id="TIGR00685">
    <property type="entry name" value="T6PP"/>
    <property type="match status" value="1"/>
</dbReference>
<dbReference type="NCBIfam" id="TIGR01484">
    <property type="entry name" value="HAD-SF-IIB"/>
    <property type="match status" value="1"/>
</dbReference>
<proteinExistence type="inferred from homology"/>
<comment type="similarity">
    <text evidence="2 4">Belongs to the trehalose phosphatase family.</text>
</comment>
<dbReference type="CDD" id="cd01627">
    <property type="entry name" value="HAD_TPP"/>
    <property type="match status" value="1"/>
</dbReference>
<keyword evidence="4" id="KW-0479">Metal-binding</keyword>
<dbReference type="InterPro" id="IPR036412">
    <property type="entry name" value="HAD-like_sf"/>
</dbReference>
<dbReference type="EC" id="3.1.3.12" evidence="4"/>
<evidence type="ECO:0000313" key="6">
    <source>
        <dbReference type="Proteomes" id="UP001165678"/>
    </source>
</evidence>
<accession>A0AA41ZEY2</accession>
<evidence type="ECO:0000256" key="1">
    <source>
        <dbReference type="ARBA" id="ARBA00005199"/>
    </source>
</evidence>
<comment type="caution">
    <text evidence="5">The sequence shown here is derived from an EMBL/GenBank/DDBJ whole genome shotgun (WGS) entry which is preliminary data.</text>
</comment>
<dbReference type="GO" id="GO:0004805">
    <property type="term" value="F:trehalose-phosphatase activity"/>
    <property type="evidence" value="ECO:0007669"/>
    <property type="project" value="UniProtKB-EC"/>
</dbReference>
<dbReference type="RefSeq" id="WP_265895651.1">
    <property type="nucleotide sequence ID" value="NZ_JAPIVE010000001.1"/>
</dbReference>
<dbReference type="Proteomes" id="UP001165678">
    <property type="component" value="Unassembled WGS sequence"/>
</dbReference>
<keyword evidence="4" id="KW-0460">Magnesium</keyword>
<keyword evidence="6" id="KW-1185">Reference proteome</keyword>
<dbReference type="Gene3D" id="3.40.50.1000">
    <property type="entry name" value="HAD superfamily/HAD-like"/>
    <property type="match status" value="1"/>
</dbReference>
<keyword evidence="3 4" id="KW-0378">Hydrolase</keyword>
<dbReference type="PANTHER" id="PTHR43768">
    <property type="entry name" value="TREHALOSE 6-PHOSPHATE PHOSPHATASE"/>
    <property type="match status" value="1"/>
</dbReference>
<evidence type="ECO:0000256" key="3">
    <source>
        <dbReference type="ARBA" id="ARBA00022801"/>
    </source>
</evidence>
<dbReference type="InterPro" id="IPR006379">
    <property type="entry name" value="HAD-SF_hydro_IIB"/>
</dbReference>
<protein>
    <recommendedName>
        <fullName evidence="4">Trehalose 6-phosphate phosphatase</fullName>
        <ecNumber evidence="4">3.1.3.12</ecNumber>
    </recommendedName>
</protein>
<comment type="function">
    <text evidence="4">Removes the phosphate from trehalose 6-phosphate to produce free trehalose.</text>
</comment>
<dbReference type="Gene3D" id="3.30.70.1020">
    <property type="entry name" value="Trehalose-6-phosphate phosphatase related protein, domain 2"/>
    <property type="match status" value="1"/>
</dbReference>
<gene>
    <name evidence="5" type="primary">otsB</name>
    <name evidence="5" type="ORF">OQ287_03865</name>
</gene>
<evidence type="ECO:0000256" key="4">
    <source>
        <dbReference type="RuleBase" id="RU361117"/>
    </source>
</evidence>
<evidence type="ECO:0000256" key="2">
    <source>
        <dbReference type="ARBA" id="ARBA00008770"/>
    </source>
</evidence>
<dbReference type="SUPFAM" id="SSF56784">
    <property type="entry name" value="HAD-like"/>
    <property type="match status" value="1"/>
</dbReference>
<dbReference type="InterPro" id="IPR044651">
    <property type="entry name" value="OTSB-like"/>
</dbReference>
<dbReference type="GO" id="GO:0000287">
    <property type="term" value="F:magnesium ion binding"/>
    <property type="evidence" value="ECO:0007669"/>
    <property type="project" value="UniProtKB-ARBA"/>
</dbReference>